<dbReference type="AlphaFoldDB" id="A0A645G5R2"/>
<gene>
    <name evidence="1" type="ORF">SDC9_169640</name>
</gene>
<name>A0A645G5R2_9ZZZZ</name>
<reference evidence="1" key="1">
    <citation type="submission" date="2019-08" db="EMBL/GenBank/DDBJ databases">
        <authorList>
            <person name="Kucharzyk K."/>
            <person name="Murdoch R.W."/>
            <person name="Higgins S."/>
            <person name="Loffler F."/>
        </authorList>
    </citation>
    <scope>NUCLEOTIDE SEQUENCE</scope>
</reference>
<evidence type="ECO:0000313" key="1">
    <source>
        <dbReference type="EMBL" id="MPN22257.1"/>
    </source>
</evidence>
<sequence length="71" mass="7771">MLDEGLTGVFTGTGAGLQDHGRADFVSRRHHGLDLLQVVHVEGGDAIAVFSSMVQHFAHRDQRHGGFRSKF</sequence>
<proteinExistence type="predicted"/>
<accession>A0A645G5R2</accession>
<protein>
    <submittedName>
        <fullName evidence="1">Uncharacterized protein</fullName>
    </submittedName>
</protein>
<dbReference type="EMBL" id="VSSQ01070463">
    <property type="protein sequence ID" value="MPN22257.1"/>
    <property type="molecule type" value="Genomic_DNA"/>
</dbReference>
<organism evidence="1">
    <name type="scientific">bioreactor metagenome</name>
    <dbReference type="NCBI Taxonomy" id="1076179"/>
    <lineage>
        <taxon>unclassified sequences</taxon>
        <taxon>metagenomes</taxon>
        <taxon>ecological metagenomes</taxon>
    </lineage>
</organism>
<comment type="caution">
    <text evidence="1">The sequence shown here is derived from an EMBL/GenBank/DDBJ whole genome shotgun (WGS) entry which is preliminary data.</text>
</comment>